<dbReference type="InterPro" id="IPR044929">
    <property type="entry name" value="DNA/RNA_non-sp_Endonuclease_sf"/>
</dbReference>
<keyword evidence="4" id="KW-0540">Nuclease</keyword>
<evidence type="ECO:0000256" key="2">
    <source>
        <dbReference type="SAM" id="SignalP"/>
    </source>
</evidence>
<reference evidence="4 5" key="1">
    <citation type="submission" date="2024-09" db="EMBL/GenBank/DDBJ databases">
        <authorList>
            <person name="Sun Q."/>
            <person name="Mori K."/>
        </authorList>
    </citation>
    <scope>NUCLEOTIDE SEQUENCE [LARGE SCALE GENOMIC DNA]</scope>
    <source>
        <strain evidence="4 5">TBRC 4575</strain>
    </source>
</reference>
<evidence type="ECO:0000313" key="4">
    <source>
        <dbReference type="EMBL" id="MFC0424177.1"/>
    </source>
</evidence>
<proteinExistence type="predicted"/>
<evidence type="ECO:0000256" key="1">
    <source>
        <dbReference type="SAM" id="MobiDB-lite"/>
    </source>
</evidence>
<name>A0ABV6K4R7_9LACO</name>
<dbReference type="Pfam" id="PF13930">
    <property type="entry name" value="Endonuclea_NS_2"/>
    <property type="match status" value="1"/>
</dbReference>
<accession>A0ABV6K4R7</accession>
<dbReference type="GO" id="GO:0004519">
    <property type="term" value="F:endonuclease activity"/>
    <property type="evidence" value="ECO:0007669"/>
    <property type="project" value="UniProtKB-KW"/>
</dbReference>
<feature type="chain" id="PRO_5046397973" evidence="2">
    <location>
        <begin position="28"/>
        <end position="329"/>
    </location>
</feature>
<dbReference type="Gene3D" id="3.40.570.10">
    <property type="entry name" value="Extracellular Endonuclease, subunit A"/>
    <property type="match status" value="1"/>
</dbReference>
<sequence length="329" mass="37103">MKRTPSVWLKWLLVFVLLVGSTTTATAAAPATVAQARTVYVTRTGKHYFYSRHDRGLNHAKKVYAVSLTTAKKRGLTLAKTSKKKAAKKKPAKKKRVVKKKKSVKKKTTKKKVAKKKTTKKKSAKKVTSKKKPKVKSSGTYIAGASRYRVKVLNKNRPGFSKATLSTRKGAWQKYGRLDLYNRATPANALLNRKLMPKAKRQALYVNPTGWHNKRIKSGWLYNRSHLIGYQLTGQNNNLKNLITGTRQLNDPGMSKYENKVAAYLKASPKHYVRYRVTPVFKNHELLARGVKMQAQSVGSNKIRFNVYLPNTQAGMKLNYVNGLSKVAK</sequence>
<feature type="region of interest" description="Disordered" evidence="1">
    <location>
        <begin position="79"/>
        <end position="139"/>
    </location>
</feature>
<feature type="signal peptide" evidence="2">
    <location>
        <begin position="1"/>
        <end position="27"/>
    </location>
</feature>
<keyword evidence="4" id="KW-0378">Hydrolase</keyword>
<protein>
    <submittedName>
        <fullName evidence="4">DNA/RNA non-specific endonuclease</fullName>
    </submittedName>
</protein>
<evidence type="ECO:0000259" key="3">
    <source>
        <dbReference type="Pfam" id="PF13930"/>
    </source>
</evidence>
<dbReference type="Proteomes" id="UP001589855">
    <property type="component" value="Unassembled WGS sequence"/>
</dbReference>
<dbReference type="InterPro" id="IPR044927">
    <property type="entry name" value="Endonuclea_NS_2"/>
</dbReference>
<keyword evidence="5" id="KW-1185">Reference proteome</keyword>
<dbReference type="RefSeq" id="WP_137645284.1">
    <property type="nucleotide sequence ID" value="NZ_BAABRM010000055.1"/>
</dbReference>
<feature type="domain" description="Type VII secretion system protein EssD-like" evidence="3">
    <location>
        <begin position="166"/>
        <end position="298"/>
    </location>
</feature>
<comment type="caution">
    <text evidence="4">The sequence shown here is derived from an EMBL/GenBank/DDBJ whole genome shotgun (WGS) entry which is preliminary data.</text>
</comment>
<feature type="compositionally biased region" description="Basic residues" evidence="1">
    <location>
        <begin position="79"/>
        <end position="135"/>
    </location>
</feature>
<gene>
    <name evidence="4" type="ORF">ACFFGS_08610</name>
</gene>
<keyword evidence="4" id="KW-0255">Endonuclease</keyword>
<dbReference type="EMBL" id="JBHLUK010000067">
    <property type="protein sequence ID" value="MFC0424177.1"/>
    <property type="molecule type" value="Genomic_DNA"/>
</dbReference>
<organism evidence="4 5">
    <name type="scientific">Lactiplantibacillus plajomi</name>
    <dbReference type="NCBI Taxonomy" id="1457217"/>
    <lineage>
        <taxon>Bacteria</taxon>
        <taxon>Bacillati</taxon>
        <taxon>Bacillota</taxon>
        <taxon>Bacilli</taxon>
        <taxon>Lactobacillales</taxon>
        <taxon>Lactobacillaceae</taxon>
        <taxon>Lactiplantibacillus</taxon>
    </lineage>
</organism>
<evidence type="ECO:0000313" key="5">
    <source>
        <dbReference type="Proteomes" id="UP001589855"/>
    </source>
</evidence>
<keyword evidence="2" id="KW-0732">Signal</keyword>